<accession>A0A0E3M491</accession>
<name>A0A0E3M491_CLOSL</name>
<dbReference type="STRING" id="1548.CSCA_0097"/>
<dbReference type="EMBL" id="CP009933">
    <property type="protein sequence ID" value="AKA67222.1"/>
    <property type="molecule type" value="Genomic_DNA"/>
</dbReference>
<reference evidence="3 4" key="1">
    <citation type="journal article" date="2015" name="J. Biotechnol.">
        <title>Complete genome sequence of a malodorant-producing acetogen, Clostridium scatologenes ATCC 25775(T).</title>
        <authorList>
            <person name="Zhu Z."/>
            <person name="Guo T."/>
            <person name="Zheng H."/>
            <person name="Song T."/>
            <person name="Ouyang P."/>
            <person name="Xie J."/>
        </authorList>
    </citation>
    <scope>NUCLEOTIDE SEQUENCE [LARGE SCALE GENOMIC DNA]</scope>
    <source>
        <strain evidence="3 4">ATCC 25775</strain>
    </source>
</reference>
<dbReference type="HOGENOM" id="CLU_078802_0_0_9"/>
<gene>
    <name evidence="3" type="ORF">CSCA_0097</name>
</gene>
<dbReference type="Pfam" id="PF00874">
    <property type="entry name" value="PRD"/>
    <property type="match status" value="2"/>
</dbReference>
<dbReference type="PROSITE" id="PS51372">
    <property type="entry name" value="PRD_2"/>
    <property type="match status" value="2"/>
</dbReference>
<dbReference type="SMART" id="SM01061">
    <property type="entry name" value="CAT_RBD"/>
    <property type="match status" value="1"/>
</dbReference>
<dbReference type="InterPro" id="IPR036650">
    <property type="entry name" value="CAT_RNA-bd_dom_sf"/>
</dbReference>
<dbReference type="Proteomes" id="UP000033115">
    <property type="component" value="Chromosome"/>
</dbReference>
<dbReference type="PANTHER" id="PTHR30185">
    <property type="entry name" value="CRYPTIC BETA-GLUCOSIDE BGL OPERON ANTITERMINATOR"/>
    <property type="match status" value="1"/>
</dbReference>
<feature type="domain" description="PRD" evidence="2">
    <location>
        <begin position="172"/>
        <end position="279"/>
    </location>
</feature>
<dbReference type="InterPro" id="IPR004341">
    <property type="entry name" value="CAT_RNA-bd_dom"/>
</dbReference>
<feature type="domain" description="PRD" evidence="2">
    <location>
        <begin position="66"/>
        <end position="171"/>
    </location>
</feature>
<organism evidence="3 4">
    <name type="scientific">Clostridium scatologenes</name>
    <dbReference type="NCBI Taxonomy" id="1548"/>
    <lineage>
        <taxon>Bacteria</taxon>
        <taxon>Bacillati</taxon>
        <taxon>Bacillota</taxon>
        <taxon>Clostridia</taxon>
        <taxon>Eubacteriales</taxon>
        <taxon>Clostridiaceae</taxon>
        <taxon>Clostridium</taxon>
    </lineage>
</organism>
<dbReference type="Gene3D" id="1.10.1790.10">
    <property type="entry name" value="PRD domain"/>
    <property type="match status" value="2"/>
</dbReference>
<evidence type="ECO:0000313" key="3">
    <source>
        <dbReference type="EMBL" id="AKA67222.1"/>
    </source>
</evidence>
<dbReference type="GO" id="GO:0006355">
    <property type="term" value="P:regulation of DNA-templated transcription"/>
    <property type="evidence" value="ECO:0007669"/>
    <property type="project" value="InterPro"/>
</dbReference>
<protein>
    <submittedName>
        <fullName evidence="3">Transcription antiterminator</fullName>
    </submittedName>
</protein>
<dbReference type="SUPFAM" id="SSF50151">
    <property type="entry name" value="SacY-like RNA-binding domain"/>
    <property type="match status" value="1"/>
</dbReference>
<dbReference type="RefSeq" id="WP_029955084.1">
    <property type="nucleotide sequence ID" value="NZ_CP009933.1"/>
</dbReference>
<dbReference type="SUPFAM" id="SSF63520">
    <property type="entry name" value="PTS-regulatory domain, PRD"/>
    <property type="match status" value="2"/>
</dbReference>
<dbReference type="GO" id="GO:0003723">
    <property type="term" value="F:RNA binding"/>
    <property type="evidence" value="ECO:0007669"/>
    <property type="project" value="InterPro"/>
</dbReference>
<keyword evidence="1" id="KW-0677">Repeat</keyword>
<evidence type="ECO:0000256" key="1">
    <source>
        <dbReference type="ARBA" id="ARBA00022737"/>
    </source>
</evidence>
<dbReference type="Gene3D" id="2.30.24.10">
    <property type="entry name" value="CAT RNA-binding domain"/>
    <property type="match status" value="1"/>
</dbReference>
<dbReference type="InterPro" id="IPR050661">
    <property type="entry name" value="BglG_antiterminators"/>
</dbReference>
<dbReference type="PANTHER" id="PTHR30185:SF15">
    <property type="entry name" value="CRYPTIC BETA-GLUCOSIDE BGL OPERON ANTITERMINATOR"/>
    <property type="match status" value="1"/>
</dbReference>
<dbReference type="AlphaFoldDB" id="A0A0E3M491"/>
<keyword evidence="4" id="KW-1185">Reference proteome</keyword>
<evidence type="ECO:0000259" key="2">
    <source>
        <dbReference type="PROSITE" id="PS51372"/>
    </source>
</evidence>
<dbReference type="InterPro" id="IPR011608">
    <property type="entry name" value="PRD"/>
</dbReference>
<proteinExistence type="predicted"/>
<dbReference type="KEGG" id="csq:CSCA_0097"/>
<dbReference type="Pfam" id="PF03123">
    <property type="entry name" value="CAT_RBD"/>
    <property type="match status" value="1"/>
</dbReference>
<dbReference type="InterPro" id="IPR036634">
    <property type="entry name" value="PRD_sf"/>
</dbReference>
<evidence type="ECO:0000313" key="4">
    <source>
        <dbReference type="Proteomes" id="UP000033115"/>
    </source>
</evidence>
<sequence length="279" mass="32561">MYKIEKVLNSSIVLAQDDEGKNFILLGKGIGYGKKAGMIIEKQSIEQIFIPVNNNEIEKVSCLMNAIPPELMEVTQDIITYAKNVLNVKFKDSIYFVLADHLNFAIKRFIENISITNRVFWEIKNFYSKEFAVGLYAVKLMNTKFKISLQEEEAANIAFHLVNAQDEKDESLDTMKAAKLVGVIVNIVRYSIKAELDTESIHYSRFITHIKYFVERYFEGRLLNDTDDILYNRLSSKHKEAFLCSLKIDDYFYEKYQRHLPNEELTYLIVHIQRLILKD</sequence>